<dbReference type="Gene3D" id="3.40.605.10">
    <property type="entry name" value="Aldehyde Dehydrogenase, Chain A, domain 1"/>
    <property type="match status" value="1"/>
</dbReference>
<feature type="domain" description="Aldehyde dehydrogenase" evidence="4">
    <location>
        <begin position="2"/>
        <end position="226"/>
    </location>
</feature>
<organism evidence="5">
    <name type="scientific">marine sediment metagenome</name>
    <dbReference type="NCBI Taxonomy" id="412755"/>
    <lineage>
        <taxon>unclassified sequences</taxon>
        <taxon>metagenomes</taxon>
        <taxon>ecological metagenomes</taxon>
    </lineage>
</organism>
<dbReference type="AlphaFoldDB" id="X1LIM7"/>
<dbReference type="GO" id="GO:0004777">
    <property type="term" value="F:succinate-semialdehyde dehydrogenase (NAD+) activity"/>
    <property type="evidence" value="ECO:0007669"/>
    <property type="project" value="TreeGrafter"/>
</dbReference>
<evidence type="ECO:0000256" key="1">
    <source>
        <dbReference type="ARBA" id="ARBA00009986"/>
    </source>
</evidence>
<name>X1LIM7_9ZZZZ</name>
<evidence type="ECO:0000256" key="2">
    <source>
        <dbReference type="ARBA" id="ARBA00022857"/>
    </source>
</evidence>
<dbReference type="EMBL" id="BARV01020992">
    <property type="protein sequence ID" value="GAI19222.1"/>
    <property type="molecule type" value="Genomic_DNA"/>
</dbReference>
<evidence type="ECO:0000259" key="4">
    <source>
        <dbReference type="Pfam" id="PF00171"/>
    </source>
</evidence>
<dbReference type="PANTHER" id="PTHR43217:SF1">
    <property type="entry name" value="SUCCINATE SEMIALDEHYDE DEHYDROGENASE [NAD(P)+] SAD"/>
    <property type="match status" value="1"/>
</dbReference>
<keyword evidence="2" id="KW-0521">NADP</keyword>
<accession>X1LIM7</accession>
<dbReference type="SUPFAM" id="SSF53720">
    <property type="entry name" value="ALDH-like"/>
    <property type="match status" value="1"/>
</dbReference>
<dbReference type="InterPro" id="IPR016161">
    <property type="entry name" value="Ald_DH/histidinol_DH"/>
</dbReference>
<protein>
    <recommendedName>
        <fullName evidence="4">Aldehyde dehydrogenase domain-containing protein</fullName>
    </recommendedName>
</protein>
<feature type="non-terminal residue" evidence="5">
    <location>
        <position position="226"/>
    </location>
</feature>
<dbReference type="Pfam" id="PF00171">
    <property type="entry name" value="Aldedh"/>
    <property type="match status" value="1"/>
</dbReference>
<evidence type="ECO:0000313" key="5">
    <source>
        <dbReference type="EMBL" id="GAI19222.1"/>
    </source>
</evidence>
<dbReference type="PANTHER" id="PTHR43217">
    <property type="entry name" value="SUCCINATE SEMIALDEHYDE DEHYDROGENASE [NAD(P)+] SAD"/>
    <property type="match status" value="1"/>
</dbReference>
<comment type="similarity">
    <text evidence="1">Belongs to the aldehyde dehydrogenase family.</text>
</comment>
<reference evidence="5" key="1">
    <citation type="journal article" date="2014" name="Front. Microbiol.">
        <title>High frequency of phylogenetically diverse reductive dehalogenase-homologous genes in deep subseafloor sedimentary metagenomes.</title>
        <authorList>
            <person name="Kawai M."/>
            <person name="Futagami T."/>
            <person name="Toyoda A."/>
            <person name="Takaki Y."/>
            <person name="Nishi S."/>
            <person name="Hori S."/>
            <person name="Arai W."/>
            <person name="Tsubouchi T."/>
            <person name="Morono Y."/>
            <person name="Uchiyama I."/>
            <person name="Ito T."/>
            <person name="Fujiyama A."/>
            <person name="Inagaki F."/>
            <person name="Takami H."/>
        </authorList>
    </citation>
    <scope>NUCLEOTIDE SEQUENCE</scope>
    <source>
        <strain evidence="5">Expedition CK06-06</strain>
    </source>
</reference>
<evidence type="ECO:0000256" key="3">
    <source>
        <dbReference type="ARBA" id="ARBA00023002"/>
    </source>
</evidence>
<comment type="caution">
    <text evidence="5">The sequence shown here is derived from an EMBL/GenBank/DDBJ whole genome shotgun (WGS) entry which is preliminary data.</text>
</comment>
<dbReference type="InterPro" id="IPR047110">
    <property type="entry name" value="GABD/Sad-like"/>
</dbReference>
<dbReference type="FunFam" id="3.40.605.10:FF:000012">
    <property type="entry name" value="NAD-dependent succinate-semialdehyde dehydrogenase"/>
    <property type="match status" value="1"/>
</dbReference>
<sequence length="226" mass="25271">MKAINPATGKLIKEYKNYTDTEVVRIIDEVQNEFKSWRMVSFSHRRDLMRMAADVLRANIEDYAKTITLEMGKAIIESRAEIEKCAWVCDYYADNAQQFLDDEIIESDAGRSFVAFEPLGVVLAVMPWNFPFWQVFRFAAPTLMAGNAGVLKHASNVPGCALAIENVFREAGFPDNLFRTILISAGQVEDIIKNRHIKAVTLTGSEPAGIHVASAAGRELKKTVLE</sequence>
<proteinExistence type="inferred from homology"/>
<gene>
    <name evidence="5" type="ORF">S06H3_34889</name>
</gene>
<keyword evidence="3" id="KW-0560">Oxidoreductase</keyword>
<dbReference type="InterPro" id="IPR016162">
    <property type="entry name" value="Ald_DH_N"/>
</dbReference>
<dbReference type="InterPro" id="IPR015590">
    <property type="entry name" value="Aldehyde_DH_dom"/>
</dbReference>